<accession>A0A179UTN3</accession>
<dbReference type="RefSeq" id="XP_031579416.1">
    <property type="nucleotide sequence ID" value="XM_031722602.1"/>
</dbReference>
<dbReference type="AlphaFoldDB" id="A0A179UTN3"/>
<dbReference type="EMBL" id="GG657460">
    <property type="protein sequence ID" value="OAT10599.1"/>
    <property type="molecule type" value="Genomic_DNA"/>
</dbReference>
<keyword evidence="3" id="KW-1185">Reference proteome</keyword>
<protein>
    <submittedName>
        <fullName evidence="2">Uncharacterized protein</fullName>
    </submittedName>
</protein>
<proteinExistence type="predicted"/>
<dbReference type="KEGG" id="bgh:BDBG_06420"/>
<dbReference type="VEuPathDB" id="FungiDB:BDBG_06420"/>
<evidence type="ECO:0000256" key="1">
    <source>
        <dbReference type="SAM" id="SignalP"/>
    </source>
</evidence>
<evidence type="ECO:0000313" key="3">
    <source>
        <dbReference type="Proteomes" id="UP000002038"/>
    </source>
</evidence>
<name>A0A179UTN3_BLAGS</name>
<dbReference type="GeneID" id="8503498"/>
<dbReference type="Proteomes" id="UP000002038">
    <property type="component" value="Unassembled WGS sequence"/>
</dbReference>
<keyword evidence="1" id="KW-0732">Signal</keyword>
<reference evidence="3" key="1">
    <citation type="journal article" date="2015" name="PLoS Genet.">
        <title>The dynamic genome and transcriptome of the human fungal pathogen Blastomyces and close relative Emmonsia.</title>
        <authorList>
            <person name="Munoz J.F."/>
            <person name="Gauthier G.M."/>
            <person name="Desjardins C.A."/>
            <person name="Gallo J.E."/>
            <person name="Holder J."/>
            <person name="Sullivan T.D."/>
            <person name="Marty A.J."/>
            <person name="Carmen J.C."/>
            <person name="Chen Z."/>
            <person name="Ding L."/>
            <person name="Gujja S."/>
            <person name="Magrini V."/>
            <person name="Misas E."/>
            <person name="Mitreva M."/>
            <person name="Priest M."/>
            <person name="Saif S."/>
            <person name="Whiston E.A."/>
            <person name="Young S."/>
            <person name="Zeng Q."/>
            <person name="Goldman W.E."/>
            <person name="Mardis E.R."/>
            <person name="Taylor J.W."/>
            <person name="McEwen J.G."/>
            <person name="Clay O.K."/>
            <person name="Klein B.S."/>
            <person name="Cuomo C.A."/>
        </authorList>
    </citation>
    <scope>NUCLEOTIDE SEQUENCE [LARGE SCALE GENOMIC DNA]</scope>
    <source>
        <strain evidence="3">SLH14081</strain>
    </source>
</reference>
<feature type="chain" id="PRO_5008107543" evidence="1">
    <location>
        <begin position="20"/>
        <end position="166"/>
    </location>
</feature>
<feature type="signal peptide" evidence="1">
    <location>
        <begin position="1"/>
        <end position="19"/>
    </location>
</feature>
<organism evidence="2 3">
    <name type="scientific">Blastomyces gilchristii (strain SLH14081)</name>
    <name type="common">Blastomyces dermatitidis</name>
    <dbReference type="NCBI Taxonomy" id="559298"/>
    <lineage>
        <taxon>Eukaryota</taxon>
        <taxon>Fungi</taxon>
        <taxon>Dikarya</taxon>
        <taxon>Ascomycota</taxon>
        <taxon>Pezizomycotina</taxon>
        <taxon>Eurotiomycetes</taxon>
        <taxon>Eurotiomycetidae</taxon>
        <taxon>Onygenales</taxon>
        <taxon>Ajellomycetaceae</taxon>
        <taxon>Blastomyces</taxon>
    </lineage>
</organism>
<gene>
    <name evidence="2" type="ORF">BDBG_06420</name>
</gene>
<sequence>MLIYILLLAIADMMVLVASDSYRGARDFPRAIASVWVDVGLPGAGQSKATATDPATVQSSFGVASTGRPSGTAVPVVSSVTASGIPSGVFYTGFSGWINSVTPTPSPPSNATHVTYSGSLTPTSRVFYDGNGSRDPGLSALKAPPGNNHSTCLHLLSLWVLLVTFT</sequence>
<evidence type="ECO:0000313" key="2">
    <source>
        <dbReference type="EMBL" id="OAT10599.1"/>
    </source>
</evidence>